<evidence type="ECO:0000259" key="8">
    <source>
        <dbReference type="PROSITE" id="PS51007"/>
    </source>
</evidence>
<evidence type="ECO:0000256" key="5">
    <source>
        <dbReference type="ARBA" id="ARBA00023004"/>
    </source>
</evidence>
<dbReference type="RefSeq" id="WP_141623405.1">
    <property type="nucleotide sequence ID" value="NZ_CP041242.1"/>
</dbReference>
<dbReference type="PROSITE" id="PS51007">
    <property type="entry name" value="CYTC"/>
    <property type="match status" value="1"/>
</dbReference>
<keyword evidence="5 6" id="KW-0408">Iron</keyword>
<keyword evidence="2 6" id="KW-0349">Heme</keyword>
<keyword evidence="3 6" id="KW-0479">Metal-binding</keyword>
<evidence type="ECO:0000256" key="2">
    <source>
        <dbReference type="ARBA" id="ARBA00022617"/>
    </source>
</evidence>
<protein>
    <submittedName>
        <fullName evidence="9">C-type cytochrome</fullName>
    </submittedName>
</protein>
<feature type="domain" description="Cytochrome c" evidence="8">
    <location>
        <begin position="29"/>
        <end position="131"/>
    </location>
</feature>
<evidence type="ECO:0000256" key="4">
    <source>
        <dbReference type="ARBA" id="ARBA00022982"/>
    </source>
</evidence>
<dbReference type="Pfam" id="PF00034">
    <property type="entry name" value="Cytochrom_C"/>
    <property type="match status" value="1"/>
</dbReference>
<dbReference type="Proteomes" id="UP000317199">
    <property type="component" value="Chromosome"/>
</dbReference>
<keyword evidence="7" id="KW-0732">Signal</keyword>
<evidence type="ECO:0000256" key="7">
    <source>
        <dbReference type="SAM" id="SignalP"/>
    </source>
</evidence>
<feature type="signal peptide" evidence="7">
    <location>
        <begin position="1"/>
        <end position="21"/>
    </location>
</feature>
<dbReference type="PROSITE" id="PS51257">
    <property type="entry name" value="PROKAR_LIPOPROTEIN"/>
    <property type="match status" value="1"/>
</dbReference>
<evidence type="ECO:0000256" key="1">
    <source>
        <dbReference type="ARBA" id="ARBA00022448"/>
    </source>
</evidence>
<sequence length="134" mass="13997">MKPAQAGAVLLLSACAGLGQAGEGAPVRGEPARGERVFQQCYACHSVQPGEDGLPGPNLAGVVGRGAGRADFDYSPALRAAAIGGLVWTREELDAFLRDPEARLPGNTMGYVGLRDRQMRADVIAWLAAHTDTP</sequence>
<dbReference type="PRINTS" id="PR00604">
    <property type="entry name" value="CYTCHRMECIAB"/>
</dbReference>
<dbReference type="AlphaFoldDB" id="A0A514BRN9"/>
<dbReference type="OrthoDB" id="9805828at2"/>
<evidence type="ECO:0000313" key="9">
    <source>
        <dbReference type="EMBL" id="QDH70068.1"/>
    </source>
</evidence>
<dbReference type="GO" id="GO:0020037">
    <property type="term" value="F:heme binding"/>
    <property type="evidence" value="ECO:0007669"/>
    <property type="project" value="InterPro"/>
</dbReference>
<keyword evidence="1" id="KW-0813">Transport</keyword>
<dbReference type="SUPFAM" id="SSF46626">
    <property type="entry name" value="Cytochrome c"/>
    <property type="match status" value="1"/>
</dbReference>
<dbReference type="GO" id="GO:0046872">
    <property type="term" value="F:metal ion binding"/>
    <property type="evidence" value="ECO:0007669"/>
    <property type="project" value="UniProtKB-KW"/>
</dbReference>
<dbReference type="InterPro" id="IPR036909">
    <property type="entry name" value="Cyt_c-like_dom_sf"/>
</dbReference>
<name>A0A514BRN9_9GAMM</name>
<accession>A0A514BRN9</accession>
<evidence type="ECO:0000256" key="3">
    <source>
        <dbReference type="ARBA" id="ARBA00022723"/>
    </source>
</evidence>
<dbReference type="Gene3D" id="1.10.760.10">
    <property type="entry name" value="Cytochrome c-like domain"/>
    <property type="match status" value="1"/>
</dbReference>
<proteinExistence type="predicted"/>
<dbReference type="KEGG" id="lyj:FKV23_08140"/>
<dbReference type="InterPro" id="IPR002327">
    <property type="entry name" value="Cyt_c_1A/1B"/>
</dbReference>
<dbReference type="GO" id="GO:0009055">
    <property type="term" value="F:electron transfer activity"/>
    <property type="evidence" value="ECO:0007669"/>
    <property type="project" value="InterPro"/>
</dbReference>
<evidence type="ECO:0000313" key="10">
    <source>
        <dbReference type="Proteomes" id="UP000317199"/>
    </source>
</evidence>
<dbReference type="PANTHER" id="PTHR11961">
    <property type="entry name" value="CYTOCHROME C"/>
    <property type="match status" value="1"/>
</dbReference>
<dbReference type="EMBL" id="CP041242">
    <property type="protein sequence ID" value="QDH70068.1"/>
    <property type="molecule type" value="Genomic_DNA"/>
</dbReference>
<evidence type="ECO:0000256" key="6">
    <source>
        <dbReference type="PROSITE-ProRule" id="PRU00433"/>
    </source>
</evidence>
<keyword evidence="10" id="KW-1185">Reference proteome</keyword>
<organism evidence="9 10">
    <name type="scientific">Marilutibacter alkalisoli</name>
    <dbReference type="NCBI Taxonomy" id="2591633"/>
    <lineage>
        <taxon>Bacteria</taxon>
        <taxon>Pseudomonadati</taxon>
        <taxon>Pseudomonadota</taxon>
        <taxon>Gammaproteobacteria</taxon>
        <taxon>Lysobacterales</taxon>
        <taxon>Lysobacteraceae</taxon>
        <taxon>Marilutibacter</taxon>
    </lineage>
</organism>
<dbReference type="InterPro" id="IPR009056">
    <property type="entry name" value="Cyt_c-like_dom"/>
</dbReference>
<feature type="chain" id="PRO_5021703474" evidence="7">
    <location>
        <begin position="22"/>
        <end position="134"/>
    </location>
</feature>
<keyword evidence="4" id="KW-0249">Electron transport</keyword>
<reference evidence="9 10" key="1">
    <citation type="submission" date="2019-06" db="EMBL/GenBank/DDBJ databases">
        <title>Lysobacter alkalisoli sp. nov. isolated from saline-alkali soil.</title>
        <authorList>
            <person name="Sun J.-Q."/>
            <person name="Xu L."/>
        </authorList>
    </citation>
    <scope>NUCLEOTIDE SEQUENCE [LARGE SCALE GENOMIC DNA]</scope>
    <source>
        <strain evidence="9 10">SJ-36</strain>
    </source>
</reference>
<gene>
    <name evidence="9" type="ORF">FKV23_08140</name>
</gene>